<dbReference type="InterPro" id="IPR050819">
    <property type="entry name" value="Tripeptidyl-peptidase_I"/>
</dbReference>
<dbReference type="GO" id="GO:0004252">
    <property type="term" value="F:serine-type endopeptidase activity"/>
    <property type="evidence" value="ECO:0007669"/>
    <property type="project" value="InterPro"/>
</dbReference>
<feature type="signal peptide" evidence="1">
    <location>
        <begin position="1"/>
        <end position="22"/>
    </location>
</feature>
<sequence>MRTSKLTYTLLTLGLAGCFLQAQEEGKHVGKVYIPGTSLEQAGDAGQRVHTNHRILIEPSAGLGPKGGMTPAQLRTFYGVPATKGTGLPAGSGTIFIVDAYDYPTALADFNVFSNYFGLPAETSTSATASANKVFQVVYAAGKKPRANGGWAQEAALDIEWAHAMAPGAKIVLVEAASASFSDMYAAVDKAVSLAAPGDQVSMSWGGSETSGETANDSHFTNKSVIFFASAGDTGAQVIYPSASAYVVSVGGTSVATDAGGYTITTESAWSSGGGGVSAYVPLPAFQTGIKGVGARRTTPDISSDADPATGVAVYDSTSYQGYSGWMVFGGTSVSSPCMAGMLNAAESNGATKWTSTSAFLAHLYSQFTSTTDPYRDILSGSNGFAAAAGYDWATGIGAPTGVASF</sequence>
<dbReference type="InterPro" id="IPR036852">
    <property type="entry name" value="Peptidase_S8/S53_dom_sf"/>
</dbReference>
<dbReference type="RefSeq" id="WP_243330530.1">
    <property type="nucleotide sequence ID" value="NZ_AP027081.1"/>
</dbReference>
<dbReference type="Gene3D" id="3.40.50.200">
    <property type="entry name" value="Peptidase S8/S53 domain"/>
    <property type="match status" value="1"/>
</dbReference>
<reference evidence="3" key="1">
    <citation type="journal article" date="2023" name="Int. J. Syst. Evol. Microbiol.">
        <title>Mesoterricola silvestris gen. nov., sp. nov., Mesoterricola sediminis sp. nov., Geothrix oryzae sp. nov., Geothrix edaphica sp. nov., Geothrix rubra sp. nov., and Geothrix limicola sp. nov., six novel members of Acidobacteriota isolated from soils.</title>
        <authorList>
            <person name="Itoh H."/>
            <person name="Sugisawa Y."/>
            <person name="Mise K."/>
            <person name="Xu Z."/>
            <person name="Kuniyasu M."/>
            <person name="Ushijima N."/>
            <person name="Kawano K."/>
            <person name="Kobayashi E."/>
            <person name="Shiratori Y."/>
            <person name="Masuda Y."/>
            <person name="Senoo K."/>
        </authorList>
    </citation>
    <scope>NUCLEOTIDE SEQUENCE</scope>
    <source>
        <strain evidence="3">W786</strain>
    </source>
</reference>
<keyword evidence="4" id="KW-1185">Reference proteome</keyword>
<name>A0AA48GZ83_9BACT</name>
<organism evidence="3 4">
    <name type="scientific">Mesoterricola sediminis</name>
    <dbReference type="NCBI Taxonomy" id="2927980"/>
    <lineage>
        <taxon>Bacteria</taxon>
        <taxon>Pseudomonadati</taxon>
        <taxon>Acidobacteriota</taxon>
        <taxon>Holophagae</taxon>
        <taxon>Holophagales</taxon>
        <taxon>Holophagaceae</taxon>
        <taxon>Mesoterricola</taxon>
    </lineage>
</organism>
<feature type="domain" description="Peptidase S53" evidence="2">
    <location>
        <begin position="68"/>
        <end position="406"/>
    </location>
</feature>
<evidence type="ECO:0000313" key="4">
    <source>
        <dbReference type="Proteomes" id="UP001228113"/>
    </source>
</evidence>
<proteinExistence type="predicted"/>
<dbReference type="EMBL" id="AP027081">
    <property type="protein sequence ID" value="BDU77130.1"/>
    <property type="molecule type" value="Genomic_DNA"/>
</dbReference>
<dbReference type="PROSITE" id="PS51695">
    <property type="entry name" value="SEDOLISIN"/>
    <property type="match status" value="1"/>
</dbReference>
<dbReference type="GO" id="GO:0008240">
    <property type="term" value="F:tripeptidyl-peptidase activity"/>
    <property type="evidence" value="ECO:0007669"/>
    <property type="project" value="TreeGrafter"/>
</dbReference>
<dbReference type="SUPFAM" id="SSF52743">
    <property type="entry name" value="Subtilisin-like"/>
    <property type="match status" value="1"/>
</dbReference>
<dbReference type="InterPro" id="IPR030400">
    <property type="entry name" value="Sedolisin_dom"/>
</dbReference>
<evidence type="ECO:0000313" key="3">
    <source>
        <dbReference type="EMBL" id="BDU77130.1"/>
    </source>
</evidence>
<evidence type="ECO:0000256" key="1">
    <source>
        <dbReference type="SAM" id="SignalP"/>
    </source>
</evidence>
<dbReference type="AlphaFoldDB" id="A0AA48GZ83"/>
<dbReference type="Proteomes" id="UP001228113">
    <property type="component" value="Chromosome"/>
</dbReference>
<dbReference type="CDD" id="cd04056">
    <property type="entry name" value="Peptidases_S53"/>
    <property type="match status" value="1"/>
</dbReference>
<dbReference type="PANTHER" id="PTHR14218:SF15">
    <property type="entry name" value="TRIPEPTIDYL-PEPTIDASE 1"/>
    <property type="match status" value="1"/>
</dbReference>
<dbReference type="PROSITE" id="PS51257">
    <property type="entry name" value="PROKAR_LIPOPROTEIN"/>
    <property type="match status" value="1"/>
</dbReference>
<protein>
    <recommendedName>
        <fullName evidence="2">Peptidase S53 domain-containing protein</fullName>
    </recommendedName>
</protein>
<accession>A0AA48GZ83</accession>
<evidence type="ECO:0000259" key="2">
    <source>
        <dbReference type="PROSITE" id="PS51695"/>
    </source>
</evidence>
<gene>
    <name evidence="3" type="ORF">METESE_20880</name>
</gene>
<feature type="chain" id="PRO_5041323130" description="Peptidase S53 domain-containing protein" evidence="1">
    <location>
        <begin position="23"/>
        <end position="406"/>
    </location>
</feature>
<dbReference type="GO" id="GO:0006508">
    <property type="term" value="P:proteolysis"/>
    <property type="evidence" value="ECO:0007669"/>
    <property type="project" value="InterPro"/>
</dbReference>
<keyword evidence="1" id="KW-0732">Signal</keyword>
<dbReference type="PANTHER" id="PTHR14218">
    <property type="entry name" value="PROTEASE S8 TRIPEPTIDYL PEPTIDASE I CLN2"/>
    <property type="match status" value="1"/>
</dbReference>
<dbReference type="KEGG" id="msea:METESE_20880"/>